<dbReference type="Pfam" id="PF20586">
    <property type="entry name" value="DUF6788"/>
    <property type="match status" value="1"/>
</dbReference>
<keyword evidence="3" id="KW-1185">Reference proteome</keyword>
<evidence type="ECO:0000313" key="3">
    <source>
        <dbReference type="Proteomes" id="UP001597119"/>
    </source>
</evidence>
<dbReference type="Proteomes" id="UP001597119">
    <property type="component" value="Unassembled WGS sequence"/>
</dbReference>
<name>A0ABD6CGP0_9EURY</name>
<dbReference type="EMBL" id="JBHUDJ010000013">
    <property type="protein sequence ID" value="MFD1588484.1"/>
    <property type="molecule type" value="Genomic_DNA"/>
</dbReference>
<organism evidence="2 3">
    <name type="scientific">Halorientalis brevis</name>
    <dbReference type="NCBI Taxonomy" id="1126241"/>
    <lineage>
        <taxon>Archaea</taxon>
        <taxon>Methanobacteriati</taxon>
        <taxon>Methanobacteriota</taxon>
        <taxon>Stenosarchaea group</taxon>
        <taxon>Halobacteria</taxon>
        <taxon>Halobacteriales</taxon>
        <taxon>Haloarculaceae</taxon>
        <taxon>Halorientalis</taxon>
    </lineage>
</organism>
<gene>
    <name evidence="2" type="ORF">ACFR9U_16010</name>
</gene>
<proteinExistence type="predicted"/>
<dbReference type="InterPro" id="IPR046738">
    <property type="entry name" value="DUF6788"/>
</dbReference>
<feature type="domain" description="DUF6788" evidence="1">
    <location>
        <begin position="514"/>
        <end position="552"/>
    </location>
</feature>
<reference evidence="2 3" key="1">
    <citation type="journal article" date="2019" name="Int. J. Syst. Evol. Microbiol.">
        <title>The Global Catalogue of Microorganisms (GCM) 10K type strain sequencing project: providing services to taxonomists for standard genome sequencing and annotation.</title>
        <authorList>
            <consortium name="The Broad Institute Genomics Platform"/>
            <consortium name="The Broad Institute Genome Sequencing Center for Infectious Disease"/>
            <person name="Wu L."/>
            <person name="Ma J."/>
        </authorList>
    </citation>
    <scope>NUCLEOTIDE SEQUENCE [LARGE SCALE GENOMIC DNA]</scope>
    <source>
        <strain evidence="2 3">CGMCC 1.12125</strain>
    </source>
</reference>
<evidence type="ECO:0000313" key="2">
    <source>
        <dbReference type="EMBL" id="MFD1588484.1"/>
    </source>
</evidence>
<comment type="caution">
    <text evidence="2">The sequence shown here is derived from an EMBL/GenBank/DDBJ whole genome shotgun (WGS) entry which is preliminary data.</text>
</comment>
<dbReference type="AlphaFoldDB" id="A0ABD6CGP0"/>
<dbReference type="RefSeq" id="WP_247381937.1">
    <property type="nucleotide sequence ID" value="NZ_JALLGV010000013.1"/>
</dbReference>
<accession>A0ABD6CGP0</accession>
<protein>
    <recommendedName>
        <fullName evidence="1">DUF6788 domain-containing protein</fullName>
    </recommendedName>
</protein>
<evidence type="ECO:0000259" key="1">
    <source>
        <dbReference type="Pfam" id="PF20586"/>
    </source>
</evidence>
<sequence>MAQEADIHYDPDGCLAIVGSTGTQCGNGDAPLCGTHEKARSVRRVDEFESGPNEDLRDDLVEKCDIQGEIAYALATIAPRVRPLWRRLTALEPIEVGGETWDPRRLLLYAEDVADHPEHDRDHHLFANADCIAVVEDGQYGDEYRCVTSGHGNLLCGVHNDADDLRTVLDEDYPEGPNVDPVWIDGEKHWLIERRGDDTLVVTPDFELTRLSDPDMLTAEGLPIDANGWRYRSDDGEQFHEGFGRIERVRTHEVDAGVEIIATNSDYRAVIDTTAEEDVVDTLAEFLLDNDPEDVEEILEGNRPEAIVDRLEYSERPDLLSDVDGTDVIAVSAGGNVYQGIVTDIGTGAWDTPADNVNLRIFAHDVEHDSQEGMLTIQSHRDAHDQWSAIQAEFSAGPDAETVEVGTVDAVESGDTVDPTDLTAVEENNQDMSDEPVEPDAPSSLPKYLREGAQKQDAQTLRDLAEYAAALADHREAQAEHELEEQAVDEDVPEEWDEDEWAEQIDEARENADIEGSKGTLTTKQIDGRGYYYLQWREGGKIKSQYVAPETPSDG</sequence>